<evidence type="ECO:0000313" key="6">
    <source>
        <dbReference type="EMBL" id="KAF9788580.1"/>
    </source>
</evidence>
<gene>
    <name evidence="6" type="ORF">BJ322DRAFT_1106559</name>
</gene>
<evidence type="ECO:0000256" key="2">
    <source>
        <dbReference type="ARBA" id="ARBA00022801"/>
    </source>
</evidence>
<evidence type="ECO:0000256" key="1">
    <source>
        <dbReference type="ARBA" id="ARBA00022763"/>
    </source>
</evidence>
<keyword evidence="1" id="KW-0227">DNA damage</keyword>
<dbReference type="Gene3D" id="3.40.470.10">
    <property type="entry name" value="Uracil-DNA glycosylase-like domain"/>
    <property type="match status" value="1"/>
</dbReference>
<reference evidence="6" key="2">
    <citation type="submission" date="2020-11" db="EMBL/GenBank/DDBJ databases">
        <authorList>
            <consortium name="DOE Joint Genome Institute"/>
            <person name="Kuo A."/>
            <person name="Miyauchi S."/>
            <person name="Kiss E."/>
            <person name="Drula E."/>
            <person name="Kohler A."/>
            <person name="Sanchez-Garcia M."/>
            <person name="Andreopoulos B."/>
            <person name="Barry K.W."/>
            <person name="Bonito G."/>
            <person name="Buee M."/>
            <person name="Carver A."/>
            <person name="Chen C."/>
            <person name="Cichocki N."/>
            <person name="Clum A."/>
            <person name="Culley D."/>
            <person name="Crous P.W."/>
            <person name="Fauchery L."/>
            <person name="Girlanda M."/>
            <person name="Hayes R."/>
            <person name="Keri Z."/>
            <person name="Labutti K."/>
            <person name="Lipzen A."/>
            <person name="Lombard V."/>
            <person name="Magnuson J."/>
            <person name="Maillard F."/>
            <person name="Morin E."/>
            <person name="Murat C."/>
            <person name="Nolan M."/>
            <person name="Ohm R."/>
            <person name="Pangilinan J."/>
            <person name="Pereira M."/>
            <person name="Perotto S."/>
            <person name="Peter M."/>
            <person name="Riley R."/>
            <person name="Sitrit Y."/>
            <person name="Stielow B."/>
            <person name="Szollosi G."/>
            <person name="Zifcakova L."/>
            <person name="Stursova M."/>
            <person name="Spatafora J.W."/>
            <person name="Tedersoo L."/>
            <person name="Vaario L.-M."/>
            <person name="Yamada A."/>
            <person name="Yan M."/>
            <person name="Wang P."/>
            <person name="Xu J."/>
            <person name="Bruns T."/>
            <person name="Baldrian P."/>
            <person name="Vilgalys R."/>
            <person name="Henrissat B."/>
            <person name="Grigoriev I.V."/>
            <person name="Hibbett D."/>
            <person name="Nagy L.G."/>
            <person name="Martin F.M."/>
        </authorList>
    </citation>
    <scope>NUCLEOTIDE SEQUENCE</scope>
    <source>
        <strain evidence="6">UH-Tt-Lm1</strain>
    </source>
</reference>
<dbReference type="Proteomes" id="UP000736335">
    <property type="component" value="Unassembled WGS sequence"/>
</dbReference>
<dbReference type="AlphaFoldDB" id="A0A9P6HMR1"/>
<dbReference type="GO" id="GO:0008263">
    <property type="term" value="F:pyrimidine-specific mismatch base pair DNA N-glycosylase activity"/>
    <property type="evidence" value="ECO:0007669"/>
    <property type="project" value="TreeGrafter"/>
</dbReference>
<evidence type="ECO:0000313" key="7">
    <source>
        <dbReference type="Proteomes" id="UP000736335"/>
    </source>
</evidence>
<dbReference type="PANTHER" id="PTHR12159">
    <property type="entry name" value="G/T AND G/U MISMATCH-SPECIFIC DNA GLYCOSYLASE"/>
    <property type="match status" value="1"/>
</dbReference>
<evidence type="ECO:0000256" key="4">
    <source>
        <dbReference type="SAM" id="MobiDB-lite"/>
    </source>
</evidence>
<organism evidence="6 7">
    <name type="scientific">Thelephora terrestris</name>
    <dbReference type="NCBI Taxonomy" id="56493"/>
    <lineage>
        <taxon>Eukaryota</taxon>
        <taxon>Fungi</taxon>
        <taxon>Dikarya</taxon>
        <taxon>Basidiomycota</taxon>
        <taxon>Agaricomycotina</taxon>
        <taxon>Agaricomycetes</taxon>
        <taxon>Thelephorales</taxon>
        <taxon>Thelephoraceae</taxon>
        <taxon>Thelephora</taxon>
    </lineage>
</organism>
<keyword evidence="7" id="KW-1185">Reference proteome</keyword>
<accession>A0A9P6HMR1</accession>
<dbReference type="PANTHER" id="PTHR12159:SF9">
    <property type="entry name" value="G_T MISMATCH-SPECIFIC THYMINE DNA GLYCOSYLASE"/>
    <property type="match status" value="1"/>
</dbReference>
<dbReference type="CDD" id="cd10028">
    <property type="entry name" value="UDG-F2_TDG_MUG"/>
    <property type="match status" value="1"/>
</dbReference>
<keyword evidence="3" id="KW-0234">DNA repair</keyword>
<evidence type="ECO:0000256" key="3">
    <source>
        <dbReference type="ARBA" id="ARBA00023204"/>
    </source>
</evidence>
<proteinExistence type="predicted"/>
<feature type="region of interest" description="Disordered" evidence="4">
    <location>
        <begin position="54"/>
        <end position="90"/>
    </location>
</feature>
<name>A0A9P6HMR1_9AGAM</name>
<dbReference type="InterPro" id="IPR036895">
    <property type="entry name" value="Uracil-DNA_glycosylase-like_sf"/>
</dbReference>
<keyword evidence="2" id="KW-0378">Hydrolase</keyword>
<dbReference type="GO" id="GO:0006285">
    <property type="term" value="P:base-excision repair, AP site formation"/>
    <property type="evidence" value="ECO:0007669"/>
    <property type="project" value="InterPro"/>
</dbReference>
<sequence>MPTDREERDLTQQPLCGSVSRSPVVKSKYFTTGRIKPLPVLSEESEAVDLDIDEGGEHHASGSRKRHGSRVLGSTKPPTKKTRPSRPYAPPVTYAHLAHLPDYLNDDLDVIFCGINPSVRSSTGGHHYAHPTNHFWKCLPLSGFTGPITASEDYTLPEKYNLGLTNLIDRPSAEQSELSKEEMQGAAPGLIAKIGTYKPLIACFVGKVIWNHVESYLARASKEKRKGDQKRPFAYDLQSYKLVHSEPEARETLFFVVPSTSARVVGYDLKEKAAMFTLLRSRLGEVKAGTVDCTLMTPIPFPILHKNSATHSQP</sequence>
<dbReference type="SUPFAM" id="SSF52141">
    <property type="entry name" value="Uracil-DNA glycosylase-like"/>
    <property type="match status" value="1"/>
</dbReference>
<dbReference type="OrthoDB" id="565731at2759"/>
<evidence type="ECO:0000259" key="5">
    <source>
        <dbReference type="Pfam" id="PF03167"/>
    </source>
</evidence>
<dbReference type="InterPro" id="IPR015637">
    <property type="entry name" value="MUG/TDG"/>
</dbReference>
<reference evidence="6" key="1">
    <citation type="journal article" date="2020" name="Nat. Commun.">
        <title>Large-scale genome sequencing of mycorrhizal fungi provides insights into the early evolution of symbiotic traits.</title>
        <authorList>
            <person name="Miyauchi S."/>
            <person name="Kiss E."/>
            <person name="Kuo A."/>
            <person name="Drula E."/>
            <person name="Kohler A."/>
            <person name="Sanchez-Garcia M."/>
            <person name="Morin E."/>
            <person name="Andreopoulos B."/>
            <person name="Barry K.W."/>
            <person name="Bonito G."/>
            <person name="Buee M."/>
            <person name="Carver A."/>
            <person name="Chen C."/>
            <person name="Cichocki N."/>
            <person name="Clum A."/>
            <person name="Culley D."/>
            <person name="Crous P.W."/>
            <person name="Fauchery L."/>
            <person name="Girlanda M."/>
            <person name="Hayes R.D."/>
            <person name="Keri Z."/>
            <person name="LaButti K."/>
            <person name="Lipzen A."/>
            <person name="Lombard V."/>
            <person name="Magnuson J."/>
            <person name="Maillard F."/>
            <person name="Murat C."/>
            <person name="Nolan M."/>
            <person name="Ohm R.A."/>
            <person name="Pangilinan J."/>
            <person name="Pereira M.F."/>
            <person name="Perotto S."/>
            <person name="Peter M."/>
            <person name="Pfister S."/>
            <person name="Riley R."/>
            <person name="Sitrit Y."/>
            <person name="Stielow J.B."/>
            <person name="Szollosi G."/>
            <person name="Zifcakova L."/>
            <person name="Stursova M."/>
            <person name="Spatafora J.W."/>
            <person name="Tedersoo L."/>
            <person name="Vaario L.M."/>
            <person name="Yamada A."/>
            <person name="Yan M."/>
            <person name="Wang P."/>
            <person name="Xu J."/>
            <person name="Bruns T."/>
            <person name="Baldrian P."/>
            <person name="Vilgalys R."/>
            <person name="Dunand C."/>
            <person name="Henrissat B."/>
            <person name="Grigoriev I.V."/>
            <person name="Hibbett D."/>
            <person name="Nagy L.G."/>
            <person name="Martin F.M."/>
        </authorList>
    </citation>
    <scope>NUCLEOTIDE SEQUENCE</scope>
    <source>
        <strain evidence="6">UH-Tt-Lm1</strain>
    </source>
</reference>
<dbReference type="GO" id="GO:0004844">
    <property type="term" value="F:uracil DNA N-glycosylase activity"/>
    <property type="evidence" value="ECO:0007669"/>
    <property type="project" value="TreeGrafter"/>
</dbReference>
<dbReference type="EMBL" id="WIUZ02000004">
    <property type="protein sequence ID" value="KAF9788580.1"/>
    <property type="molecule type" value="Genomic_DNA"/>
</dbReference>
<protein>
    <submittedName>
        <fullName evidence="6">Uracil-DNA glycosylase-like protein</fullName>
    </submittedName>
</protein>
<feature type="domain" description="Uracil-DNA glycosylase-like" evidence="5">
    <location>
        <begin position="101"/>
        <end position="271"/>
    </location>
</feature>
<comment type="caution">
    <text evidence="6">The sequence shown here is derived from an EMBL/GenBank/DDBJ whole genome shotgun (WGS) entry which is preliminary data.</text>
</comment>
<dbReference type="InterPro" id="IPR005122">
    <property type="entry name" value="Uracil-DNA_glycosylase-like"/>
</dbReference>
<dbReference type="Pfam" id="PF03167">
    <property type="entry name" value="UDG"/>
    <property type="match status" value="1"/>
</dbReference>